<accession>A0A397GIM8</accession>
<dbReference type="OrthoDB" id="2390600at2759"/>
<reference evidence="1 2" key="1">
    <citation type="submission" date="2018-08" db="EMBL/GenBank/DDBJ databases">
        <title>Genome and evolution of the arbuscular mycorrhizal fungus Diversispora epigaea (formerly Glomus versiforme) and its bacterial endosymbionts.</title>
        <authorList>
            <person name="Sun X."/>
            <person name="Fei Z."/>
            <person name="Harrison M."/>
        </authorList>
    </citation>
    <scope>NUCLEOTIDE SEQUENCE [LARGE SCALE GENOMIC DNA]</scope>
    <source>
        <strain evidence="1 2">IT104</strain>
    </source>
</reference>
<sequence length="119" mass="13965">MFESIVTEYLSNTKYTHWSIISILEYTKSKCQLYTDSIGDLKEDMYTALQKYKENFNNHKYVSNKLNKILLGFDKSFSMTEVKKFIDILREEQEERGFDSAFQVNITSACTVKVLQIGF</sequence>
<dbReference type="AlphaFoldDB" id="A0A397GIM8"/>
<dbReference type="Proteomes" id="UP000266861">
    <property type="component" value="Unassembled WGS sequence"/>
</dbReference>
<protein>
    <submittedName>
        <fullName evidence="1">Uncharacterized protein</fullName>
    </submittedName>
</protein>
<organism evidence="1 2">
    <name type="scientific">Diversispora epigaea</name>
    <dbReference type="NCBI Taxonomy" id="1348612"/>
    <lineage>
        <taxon>Eukaryota</taxon>
        <taxon>Fungi</taxon>
        <taxon>Fungi incertae sedis</taxon>
        <taxon>Mucoromycota</taxon>
        <taxon>Glomeromycotina</taxon>
        <taxon>Glomeromycetes</taxon>
        <taxon>Diversisporales</taxon>
        <taxon>Diversisporaceae</taxon>
        <taxon>Diversispora</taxon>
    </lineage>
</organism>
<evidence type="ECO:0000313" key="2">
    <source>
        <dbReference type="Proteomes" id="UP000266861"/>
    </source>
</evidence>
<comment type="caution">
    <text evidence="1">The sequence shown here is derived from an EMBL/GenBank/DDBJ whole genome shotgun (WGS) entry which is preliminary data.</text>
</comment>
<proteinExistence type="predicted"/>
<keyword evidence="2" id="KW-1185">Reference proteome</keyword>
<name>A0A397GIM8_9GLOM</name>
<evidence type="ECO:0000313" key="1">
    <source>
        <dbReference type="EMBL" id="RHZ48903.1"/>
    </source>
</evidence>
<dbReference type="EMBL" id="PQFF01000459">
    <property type="protein sequence ID" value="RHZ48903.1"/>
    <property type="molecule type" value="Genomic_DNA"/>
</dbReference>
<gene>
    <name evidence="1" type="ORF">Glove_537g10</name>
</gene>